<sequence>MFALSLLELVAVHFFVAIKWPYIGWPLTILSAIGALWILVWIRSFRSRPHSLSGNQLTLNFGNLKSVQLDLANIARIKRGWEQGALEKKDHINLAGIAFPNRCIELLEPLEKGRSRVFVRVDDPGAFDDALGDSGVVFE</sequence>
<dbReference type="Proteomes" id="UP001138681">
    <property type="component" value="Unassembled WGS sequence"/>
</dbReference>
<organism evidence="2 3">
    <name type="scientific">Erythrobacter crassostreae</name>
    <dbReference type="NCBI Taxonomy" id="2828328"/>
    <lineage>
        <taxon>Bacteria</taxon>
        <taxon>Pseudomonadati</taxon>
        <taxon>Pseudomonadota</taxon>
        <taxon>Alphaproteobacteria</taxon>
        <taxon>Sphingomonadales</taxon>
        <taxon>Erythrobacteraceae</taxon>
        <taxon>Erythrobacter/Porphyrobacter group</taxon>
        <taxon>Erythrobacter</taxon>
    </lineage>
</organism>
<evidence type="ECO:0000313" key="2">
    <source>
        <dbReference type="EMBL" id="MBV7259825.1"/>
    </source>
</evidence>
<keyword evidence="1" id="KW-0472">Membrane</keyword>
<proteinExistence type="predicted"/>
<dbReference type="EMBL" id="JAGSPC010000001">
    <property type="protein sequence ID" value="MBV7259825.1"/>
    <property type="molecule type" value="Genomic_DNA"/>
</dbReference>
<protein>
    <submittedName>
        <fullName evidence="2">Uncharacterized protein</fullName>
    </submittedName>
</protein>
<gene>
    <name evidence="2" type="ORF">KCG46_09620</name>
</gene>
<feature type="transmembrane region" description="Helical" evidence="1">
    <location>
        <begin position="20"/>
        <end position="42"/>
    </location>
</feature>
<dbReference type="AlphaFoldDB" id="A0A9X1JL67"/>
<evidence type="ECO:0000256" key="1">
    <source>
        <dbReference type="SAM" id="Phobius"/>
    </source>
</evidence>
<reference evidence="2" key="1">
    <citation type="submission" date="2021-04" db="EMBL/GenBank/DDBJ databases">
        <authorList>
            <person name="Pira H."/>
            <person name="Risdian C."/>
            <person name="Wink J."/>
        </authorList>
    </citation>
    <scope>NUCLEOTIDE SEQUENCE</scope>
    <source>
        <strain evidence="2">WH158</strain>
    </source>
</reference>
<keyword evidence="3" id="KW-1185">Reference proteome</keyword>
<name>A0A9X1JL67_9SPHN</name>
<accession>A0A9X1JL67</accession>
<evidence type="ECO:0000313" key="3">
    <source>
        <dbReference type="Proteomes" id="UP001138681"/>
    </source>
</evidence>
<dbReference type="RefSeq" id="WP_218405011.1">
    <property type="nucleotide sequence ID" value="NZ_JAGSPC010000001.1"/>
</dbReference>
<keyword evidence="1" id="KW-1133">Transmembrane helix</keyword>
<keyword evidence="1" id="KW-0812">Transmembrane</keyword>
<comment type="caution">
    <text evidence="2">The sequence shown here is derived from an EMBL/GenBank/DDBJ whole genome shotgun (WGS) entry which is preliminary data.</text>
</comment>